<dbReference type="InterPro" id="IPR011006">
    <property type="entry name" value="CheY-like_superfamily"/>
</dbReference>
<dbReference type="Gene3D" id="3.40.50.2300">
    <property type="match status" value="1"/>
</dbReference>
<dbReference type="GO" id="GO:0000160">
    <property type="term" value="P:phosphorelay signal transduction system"/>
    <property type="evidence" value="ECO:0007669"/>
    <property type="project" value="InterPro"/>
</dbReference>
<accession>A0A5C5Y0T1</accession>
<proteinExistence type="predicted"/>
<feature type="modified residue" description="4-aspartylphosphate" evidence="2">
    <location>
        <position position="53"/>
    </location>
</feature>
<evidence type="ECO:0000313" key="4">
    <source>
        <dbReference type="EMBL" id="TWT68804.1"/>
    </source>
</evidence>
<organism evidence="4 5">
    <name type="scientific">Crateriforma conspicua</name>
    <dbReference type="NCBI Taxonomy" id="2527996"/>
    <lineage>
        <taxon>Bacteria</taxon>
        <taxon>Pseudomonadati</taxon>
        <taxon>Planctomycetota</taxon>
        <taxon>Planctomycetia</taxon>
        <taxon>Planctomycetales</taxon>
        <taxon>Planctomycetaceae</taxon>
        <taxon>Crateriforma</taxon>
    </lineage>
</organism>
<feature type="domain" description="Response regulatory" evidence="3">
    <location>
        <begin position="4"/>
        <end position="119"/>
    </location>
</feature>
<evidence type="ECO:0000256" key="2">
    <source>
        <dbReference type="PROSITE-ProRule" id="PRU00169"/>
    </source>
</evidence>
<gene>
    <name evidence="4" type="primary">hupR1_2</name>
    <name evidence="4" type="ORF">Pan14r_10510</name>
</gene>
<reference evidence="4 5" key="1">
    <citation type="submission" date="2019-02" db="EMBL/GenBank/DDBJ databases">
        <title>Deep-cultivation of Planctomycetes and their phenomic and genomic characterization uncovers novel biology.</title>
        <authorList>
            <person name="Wiegand S."/>
            <person name="Jogler M."/>
            <person name="Boedeker C."/>
            <person name="Pinto D."/>
            <person name="Vollmers J."/>
            <person name="Rivas-Marin E."/>
            <person name="Kohn T."/>
            <person name="Peeters S.H."/>
            <person name="Heuer A."/>
            <person name="Rast P."/>
            <person name="Oberbeckmann S."/>
            <person name="Bunk B."/>
            <person name="Jeske O."/>
            <person name="Meyerdierks A."/>
            <person name="Storesund J.E."/>
            <person name="Kallscheuer N."/>
            <person name="Luecker S."/>
            <person name="Lage O.M."/>
            <person name="Pohl T."/>
            <person name="Merkel B.J."/>
            <person name="Hornburger P."/>
            <person name="Mueller R.-W."/>
            <person name="Bruemmer F."/>
            <person name="Labrenz M."/>
            <person name="Spormann A.M."/>
            <person name="Op Den Camp H."/>
            <person name="Overmann J."/>
            <person name="Amann R."/>
            <person name="Jetten M.S.M."/>
            <person name="Mascher T."/>
            <person name="Medema M.H."/>
            <person name="Devos D.P."/>
            <person name="Kaster A.-K."/>
            <person name="Ovreas L."/>
            <person name="Rohde M."/>
            <person name="Galperin M.Y."/>
            <person name="Jogler C."/>
        </authorList>
    </citation>
    <scope>NUCLEOTIDE SEQUENCE [LARGE SCALE GENOMIC DNA]</scope>
    <source>
        <strain evidence="4 5">Pan14r</strain>
    </source>
</reference>
<comment type="caution">
    <text evidence="4">The sequence shown here is derived from an EMBL/GenBank/DDBJ whole genome shotgun (WGS) entry which is preliminary data.</text>
</comment>
<dbReference type="Pfam" id="PF13487">
    <property type="entry name" value="HD_5"/>
    <property type="match status" value="1"/>
</dbReference>
<sequence length="380" mass="41665">MNKRVLLVDDDPNVLQGFKRNLRKHYELSLAVGPHEALATIRNEGPFAVVVSDMQMPEISGVELLARVREMHEHTVRVMLTGNADQKTAVDAVNEGCIFRFLGKPCPPEVLAKTLDAALEQYRLVTAEADLLSKTVSGSIRVLTQVLSLAMPEAFGLTQEARTLAREVGKQMNVQPLWELEMAAMLMRLGYVSLPAEIAKRYLRAEPLDGKLLALVDETPALGSELVASIPRLENVAALISRLNDPPSPQVPAASQILKVVGDFQRYRHDRSPLVALREMEGSPAYDPKILALVAEVVEATYRQVEVLVSQLTEGMVLEEHLLDHAGRILVAKGHEVHDSLIQKLKALCRSGNGVQEPILVRTLAPVPDHQPEAEAVGIG</sequence>
<dbReference type="CDD" id="cd17569">
    <property type="entry name" value="REC_HupR-like"/>
    <property type="match status" value="1"/>
</dbReference>
<dbReference type="Gene3D" id="1.10.3210.10">
    <property type="entry name" value="Hypothetical protein af1432"/>
    <property type="match status" value="1"/>
</dbReference>
<name>A0A5C5Y0T1_9PLAN</name>
<evidence type="ECO:0000256" key="1">
    <source>
        <dbReference type="ARBA" id="ARBA00022553"/>
    </source>
</evidence>
<dbReference type="EMBL" id="SJPL01000001">
    <property type="protein sequence ID" value="TWT68804.1"/>
    <property type="molecule type" value="Genomic_DNA"/>
</dbReference>
<keyword evidence="5" id="KW-1185">Reference proteome</keyword>
<dbReference type="RefSeq" id="WP_197203355.1">
    <property type="nucleotide sequence ID" value="NZ_SJPL01000001.1"/>
</dbReference>
<protein>
    <submittedName>
        <fullName evidence="4">Hydrogenase transcriptional regulatory protein hupR1</fullName>
    </submittedName>
</protein>
<evidence type="ECO:0000259" key="3">
    <source>
        <dbReference type="PROSITE" id="PS50110"/>
    </source>
</evidence>
<dbReference type="Pfam" id="PF00072">
    <property type="entry name" value="Response_reg"/>
    <property type="match status" value="1"/>
</dbReference>
<dbReference type="Proteomes" id="UP000317238">
    <property type="component" value="Unassembled WGS sequence"/>
</dbReference>
<dbReference type="SMART" id="SM00448">
    <property type="entry name" value="REC"/>
    <property type="match status" value="1"/>
</dbReference>
<dbReference type="InterPro" id="IPR001789">
    <property type="entry name" value="Sig_transdc_resp-reg_receiver"/>
</dbReference>
<keyword evidence="1 2" id="KW-0597">Phosphoprotein</keyword>
<dbReference type="PANTHER" id="PTHR44591:SF19">
    <property type="entry name" value="TWO-COMPONENT RESPONSE REGULATOR-RELATED"/>
    <property type="match status" value="1"/>
</dbReference>
<dbReference type="InterPro" id="IPR050595">
    <property type="entry name" value="Bact_response_regulator"/>
</dbReference>
<dbReference type="SUPFAM" id="SSF52172">
    <property type="entry name" value="CheY-like"/>
    <property type="match status" value="1"/>
</dbReference>
<evidence type="ECO:0000313" key="5">
    <source>
        <dbReference type="Proteomes" id="UP000317238"/>
    </source>
</evidence>
<dbReference type="PROSITE" id="PS50110">
    <property type="entry name" value="RESPONSE_REGULATORY"/>
    <property type="match status" value="1"/>
</dbReference>
<dbReference type="PANTHER" id="PTHR44591">
    <property type="entry name" value="STRESS RESPONSE REGULATOR PROTEIN 1"/>
    <property type="match status" value="1"/>
</dbReference>
<dbReference type="AlphaFoldDB" id="A0A5C5Y0T1"/>